<dbReference type="RefSeq" id="WP_101010087.1">
    <property type="nucleotide sequence ID" value="NZ_FRFC01000003.1"/>
</dbReference>
<dbReference type="EMBL" id="FRFC01000003">
    <property type="protein sequence ID" value="SHO45486.1"/>
    <property type="molecule type" value="Genomic_DNA"/>
</dbReference>
<dbReference type="OrthoDB" id="8286at2157"/>
<feature type="transmembrane region" description="Helical" evidence="1">
    <location>
        <begin position="18"/>
        <end position="36"/>
    </location>
</feature>
<evidence type="ECO:0000313" key="2">
    <source>
        <dbReference type="EMBL" id="SHO45486.1"/>
    </source>
</evidence>
<keyword evidence="1" id="KW-1133">Transmembrane helix</keyword>
<proteinExistence type="predicted"/>
<sequence length="72" mass="7942">MAKILQQLTKSSHGVPKLAVGILLVLFGVGFFSMGFDQGQLFSLVQGQNAYGDMYLHEFSHDMRHASGFPCH</sequence>
<evidence type="ECO:0000256" key="1">
    <source>
        <dbReference type="SAM" id="Phobius"/>
    </source>
</evidence>
<dbReference type="Proteomes" id="UP000232412">
    <property type="component" value="Unassembled WGS sequence"/>
</dbReference>
<accession>A0A2H1EHQ6</accession>
<dbReference type="InterPro" id="IPR012667">
    <property type="entry name" value="CbtB_put"/>
</dbReference>
<keyword evidence="1" id="KW-0472">Membrane</keyword>
<name>A0A2H1EHQ6_9ARCH</name>
<dbReference type="Pfam" id="PF09489">
    <property type="entry name" value="CbtB"/>
    <property type="match status" value="1"/>
</dbReference>
<organism evidence="2 3">
    <name type="scientific">Nitrosotalea sinensis</name>
    <dbReference type="NCBI Taxonomy" id="1499975"/>
    <lineage>
        <taxon>Archaea</taxon>
        <taxon>Nitrososphaerota</taxon>
        <taxon>Nitrososphaeria</taxon>
        <taxon>Nitrosotaleales</taxon>
        <taxon>Nitrosotaleaceae</taxon>
        <taxon>Nitrosotalea</taxon>
    </lineage>
</organism>
<gene>
    <name evidence="2" type="ORF">NSIN_20676</name>
</gene>
<reference evidence="3" key="1">
    <citation type="submission" date="2016-12" db="EMBL/GenBank/DDBJ databases">
        <authorList>
            <person name="Herbold C."/>
        </authorList>
    </citation>
    <scope>NUCLEOTIDE SEQUENCE [LARGE SCALE GENOMIC DNA]</scope>
</reference>
<evidence type="ECO:0008006" key="4">
    <source>
        <dbReference type="Google" id="ProtNLM"/>
    </source>
</evidence>
<keyword evidence="1" id="KW-0812">Transmembrane</keyword>
<dbReference type="AlphaFoldDB" id="A0A2H1EHQ6"/>
<keyword evidence="3" id="KW-1185">Reference proteome</keyword>
<evidence type="ECO:0000313" key="3">
    <source>
        <dbReference type="Proteomes" id="UP000232412"/>
    </source>
</evidence>
<protein>
    <recommendedName>
        <fullName evidence="4">Cobalt transporter</fullName>
    </recommendedName>
</protein>